<dbReference type="AlphaFoldDB" id="A0A2H0FJ34"/>
<evidence type="ECO:0000256" key="1">
    <source>
        <dbReference type="ARBA" id="ARBA00022729"/>
    </source>
</evidence>
<dbReference type="Proteomes" id="UP000230778">
    <property type="component" value="Unassembled WGS sequence"/>
</dbReference>
<accession>A0A2H0FJ34</accession>
<dbReference type="Pfam" id="PF10102">
    <property type="entry name" value="DUF2341"/>
    <property type="match status" value="1"/>
</dbReference>
<dbReference type="SMART" id="SM00560">
    <property type="entry name" value="LamGL"/>
    <property type="match status" value="1"/>
</dbReference>
<evidence type="ECO:0000256" key="2">
    <source>
        <dbReference type="ARBA" id="ARBA00023157"/>
    </source>
</evidence>
<reference evidence="4 5" key="1">
    <citation type="submission" date="2017-09" db="EMBL/GenBank/DDBJ databases">
        <title>Depth-based differentiation of microbial function through sediment-hosted aquifers and enrichment of novel symbionts in the deep terrestrial subsurface.</title>
        <authorList>
            <person name="Probst A.J."/>
            <person name="Ladd B."/>
            <person name="Jarett J.K."/>
            <person name="Geller-Mcgrath D.E."/>
            <person name="Sieber C.M."/>
            <person name="Emerson J.B."/>
            <person name="Anantharaman K."/>
            <person name="Thomas B.C."/>
            <person name="Malmstrom R."/>
            <person name="Stieglmeier M."/>
            <person name="Klingl A."/>
            <person name="Woyke T."/>
            <person name="Ryan C.M."/>
            <person name="Banfield J.F."/>
        </authorList>
    </citation>
    <scope>NUCLEOTIDE SEQUENCE [LARGE SCALE GENOMIC DNA]</scope>
    <source>
        <strain evidence="4">CG18_big_fil_WC_8_21_14_2_50_37_10</strain>
    </source>
</reference>
<dbReference type="SUPFAM" id="SSF49899">
    <property type="entry name" value="Concanavalin A-like lectins/glucanases"/>
    <property type="match status" value="1"/>
</dbReference>
<comment type="caution">
    <text evidence="4">The sequence shown here is derived from an EMBL/GenBank/DDBJ whole genome shotgun (WGS) entry which is preliminary data.</text>
</comment>
<dbReference type="Gene3D" id="2.60.120.200">
    <property type="match status" value="1"/>
</dbReference>
<dbReference type="InterPro" id="IPR013320">
    <property type="entry name" value="ConA-like_dom_sf"/>
</dbReference>
<dbReference type="EMBL" id="PCUC01000095">
    <property type="protein sequence ID" value="PIQ06708.1"/>
    <property type="molecule type" value="Genomic_DNA"/>
</dbReference>
<feature type="non-terminal residue" evidence="4">
    <location>
        <position position="1"/>
    </location>
</feature>
<feature type="domain" description="LamG-like jellyroll fold" evidence="3">
    <location>
        <begin position="512"/>
        <end position="644"/>
    </location>
</feature>
<organism evidence="4 5">
    <name type="scientific">Candidatus Nealsonbacteria bacterium CG18_big_fil_WC_8_21_14_2_50_37_10</name>
    <dbReference type="NCBI Taxonomy" id="1974717"/>
    <lineage>
        <taxon>Bacteria</taxon>
        <taxon>Candidatus Nealsoniibacteriota</taxon>
    </lineage>
</organism>
<keyword evidence="1" id="KW-0732">Signal</keyword>
<evidence type="ECO:0000313" key="5">
    <source>
        <dbReference type="Proteomes" id="UP000230778"/>
    </source>
</evidence>
<evidence type="ECO:0000259" key="3">
    <source>
        <dbReference type="SMART" id="SM00560"/>
    </source>
</evidence>
<dbReference type="InterPro" id="IPR006558">
    <property type="entry name" value="LamG-like"/>
</dbReference>
<keyword evidence="2" id="KW-1015">Disulfide bond</keyword>
<gene>
    <name evidence="4" type="ORF">COW72_01715</name>
</gene>
<proteinExistence type="predicted"/>
<dbReference type="Pfam" id="PF13385">
    <property type="entry name" value="Laminin_G_3"/>
    <property type="match status" value="1"/>
</dbReference>
<sequence>YLIQEGLEIVRNIRDSNWLKNQTWDQGLPAGDWEADYTTTSFDEDCENVEHYNCHIYDDNSFLKIPETDEFYNYSSGTDTIFKRKITISKESEEPDRFKVSVEVFWREKGQLRSLAAQEYLYNWYSYKEEMPQACYLDGIPQTCDGAAATALGCTAGEEACRRCDNGVCTSYTSGQHGCETGYECNVSGYCVSPDVCTGIADNTQVPGCDELCQACQNSTCGFADAGKDPGNDCTGVYSCSGFITRLRNMCNGSGACADIDAAASDCSGTCASYCSSGNCINTDTDAGTCTVSTKVRVSSGGNGYCSSADCIWNLGYDYRKQITIDGSTAGAQTNYQMKLTVYKGSGTDSAGVVYLNNHCRDDFNDIRFTKSDGVTGLDHWRESYTSGTSAVFWIEFDPVPASPGTVNFYIYYDNSSASSASNFDNTFTKDFGESGLAGLWHMDEGSGSSIADNSGNGNTGTFYGSLSWEGTDGGRWGNRTDIKFATGSALYFSGDDTVVFPNSASLDITGNTLSLETWMKITSWYTWGRIMVKGNYPATTWHYSFGESNVSGVVSFGVKDSGGGSGVNYSISLNEWHHVVGVYNNGLMSVYVDGSLYATSTAVPPIVSTGVAFSLGHQANRGYEPYIGVLDEVRVYNRVLSAGEIVAHYERRKYASPEPTWGTWGSEE</sequence>
<protein>
    <recommendedName>
        <fullName evidence="3">LamG-like jellyroll fold domain-containing protein</fullName>
    </recommendedName>
</protein>
<dbReference type="InterPro" id="IPR018765">
    <property type="entry name" value="DUF2341"/>
</dbReference>
<evidence type="ECO:0000313" key="4">
    <source>
        <dbReference type="EMBL" id="PIQ06708.1"/>
    </source>
</evidence>
<name>A0A2H0FJ34_9BACT</name>